<dbReference type="EMBL" id="JBHSMU010000009">
    <property type="protein sequence ID" value="MFC5459794.1"/>
    <property type="molecule type" value="Genomic_DNA"/>
</dbReference>
<proteinExistence type="predicted"/>
<feature type="transmembrane region" description="Helical" evidence="1">
    <location>
        <begin position="20"/>
        <end position="39"/>
    </location>
</feature>
<dbReference type="InterPro" id="IPR013424">
    <property type="entry name" value="Ice-binding_C"/>
</dbReference>
<evidence type="ECO:0000313" key="4">
    <source>
        <dbReference type="Proteomes" id="UP001596050"/>
    </source>
</evidence>
<comment type="caution">
    <text evidence="3">The sequence shown here is derived from an EMBL/GenBank/DDBJ whole genome shotgun (WGS) entry which is preliminary data.</text>
</comment>
<sequence>MQHRSGNLAFNFVQADIEEVPEPASLALFGLGILGAAAARRRKAA</sequence>
<keyword evidence="4" id="KW-1185">Reference proteome</keyword>
<accession>A0ABW0L293</accession>
<dbReference type="Pfam" id="PF07589">
    <property type="entry name" value="PEP-CTERM"/>
    <property type="match status" value="1"/>
</dbReference>
<gene>
    <name evidence="3" type="ORF">ACFPN5_08225</name>
</gene>
<dbReference type="Proteomes" id="UP001596050">
    <property type="component" value="Unassembled WGS sequence"/>
</dbReference>
<organism evidence="3 4">
    <name type="scientific">Massilia niabensis</name>
    <dbReference type="NCBI Taxonomy" id="544910"/>
    <lineage>
        <taxon>Bacteria</taxon>
        <taxon>Pseudomonadati</taxon>
        <taxon>Pseudomonadota</taxon>
        <taxon>Betaproteobacteria</taxon>
        <taxon>Burkholderiales</taxon>
        <taxon>Oxalobacteraceae</taxon>
        <taxon>Telluria group</taxon>
        <taxon>Massilia</taxon>
    </lineage>
</organism>
<feature type="domain" description="Ice-binding protein C-terminal" evidence="2">
    <location>
        <begin position="20"/>
        <end position="42"/>
    </location>
</feature>
<evidence type="ECO:0000313" key="3">
    <source>
        <dbReference type="EMBL" id="MFC5459794.1"/>
    </source>
</evidence>
<name>A0ABW0L293_9BURK</name>
<reference evidence="4" key="1">
    <citation type="journal article" date="2019" name="Int. J. Syst. Evol. Microbiol.">
        <title>The Global Catalogue of Microorganisms (GCM) 10K type strain sequencing project: providing services to taxonomists for standard genome sequencing and annotation.</title>
        <authorList>
            <consortium name="The Broad Institute Genomics Platform"/>
            <consortium name="The Broad Institute Genome Sequencing Center for Infectious Disease"/>
            <person name="Wu L."/>
            <person name="Ma J."/>
        </authorList>
    </citation>
    <scope>NUCLEOTIDE SEQUENCE [LARGE SCALE GENOMIC DNA]</scope>
    <source>
        <strain evidence="4">KACC 12649</strain>
    </source>
</reference>
<keyword evidence="1" id="KW-0472">Membrane</keyword>
<protein>
    <submittedName>
        <fullName evidence="3">PEP-CTERM sorting domain-containing protein</fullName>
    </submittedName>
</protein>
<evidence type="ECO:0000256" key="1">
    <source>
        <dbReference type="SAM" id="Phobius"/>
    </source>
</evidence>
<dbReference type="NCBIfam" id="TIGR02595">
    <property type="entry name" value="PEP_CTERM"/>
    <property type="match status" value="1"/>
</dbReference>
<evidence type="ECO:0000259" key="2">
    <source>
        <dbReference type="Pfam" id="PF07589"/>
    </source>
</evidence>
<keyword evidence="1" id="KW-1133">Transmembrane helix</keyword>
<dbReference type="RefSeq" id="WP_379781994.1">
    <property type="nucleotide sequence ID" value="NZ_JBHSMU010000009.1"/>
</dbReference>
<keyword evidence="1" id="KW-0812">Transmembrane</keyword>